<reference evidence="1" key="1">
    <citation type="submission" date="2017-07" db="EMBL/GenBank/DDBJ databases">
        <title>Taro Niue Genome Assembly and Annotation.</title>
        <authorList>
            <person name="Atibalentja N."/>
            <person name="Keating K."/>
            <person name="Fields C.J."/>
        </authorList>
    </citation>
    <scope>NUCLEOTIDE SEQUENCE</scope>
    <source>
        <strain evidence="1">Niue_2</strain>
        <tissue evidence="1">Leaf</tissue>
    </source>
</reference>
<proteinExistence type="predicted"/>
<dbReference type="Proteomes" id="UP000652761">
    <property type="component" value="Unassembled WGS sequence"/>
</dbReference>
<evidence type="ECO:0000313" key="1">
    <source>
        <dbReference type="EMBL" id="MQL85774.1"/>
    </source>
</evidence>
<accession>A0A843UVV3</accession>
<name>A0A843UVV3_COLES</name>
<protein>
    <submittedName>
        <fullName evidence="1">Uncharacterized protein</fullName>
    </submittedName>
</protein>
<organism evidence="1 2">
    <name type="scientific">Colocasia esculenta</name>
    <name type="common">Wild taro</name>
    <name type="synonym">Arum esculentum</name>
    <dbReference type="NCBI Taxonomy" id="4460"/>
    <lineage>
        <taxon>Eukaryota</taxon>
        <taxon>Viridiplantae</taxon>
        <taxon>Streptophyta</taxon>
        <taxon>Embryophyta</taxon>
        <taxon>Tracheophyta</taxon>
        <taxon>Spermatophyta</taxon>
        <taxon>Magnoliopsida</taxon>
        <taxon>Liliopsida</taxon>
        <taxon>Araceae</taxon>
        <taxon>Aroideae</taxon>
        <taxon>Colocasieae</taxon>
        <taxon>Colocasia</taxon>
    </lineage>
</organism>
<dbReference type="AlphaFoldDB" id="A0A843UVV3"/>
<keyword evidence="2" id="KW-1185">Reference proteome</keyword>
<comment type="caution">
    <text evidence="1">The sequence shown here is derived from an EMBL/GenBank/DDBJ whole genome shotgun (WGS) entry which is preliminary data.</text>
</comment>
<sequence>MFLWRVLKDKRLKIRSFLADQSNVHRDNRQRIFNVQIPSRSLNTRLKTKKKALFRRYIILKESIANPSSEGRPDGFQGGCFPFRMKEDQLRLGVRIRKGDSTLDSEILRYCSGTGCRSPVERSSEPG</sequence>
<dbReference type="EMBL" id="NMUH01000849">
    <property type="protein sequence ID" value="MQL85774.1"/>
    <property type="molecule type" value="Genomic_DNA"/>
</dbReference>
<gene>
    <name evidence="1" type="ORF">Taro_018291</name>
</gene>
<evidence type="ECO:0000313" key="2">
    <source>
        <dbReference type="Proteomes" id="UP000652761"/>
    </source>
</evidence>